<dbReference type="Proteomes" id="UP000316778">
    <property type="component" value="Unassembled WGS sequence"/>
</dbReference>
<evidence type="ECO:0000256" key="5">
    <source>
        <dbReference type="SAM" id="Coils"/>
    </source>
</evidence>
<dbReference type="CDD" id="cd07185">
    <property type="entry name" value="OmpA_C-like"/>
    <property type="match status" value="1"/>
</dbReference>
<comment type="subcellular location">
    <subcellularLocation>
        <location evidence="1">Cell outer membrane</location>
    </subcellularLocation>
</comment>
<dbReference type="EMBL" id="VLLG01000002">
    <property type="protein sequence ID" value="TWI91528.1"/>
    <property type="molecule type" value="Genomic_DNA"/>
</dbReference>
<dbReference type="Pfam" id="PF07676">
    <property type="entry name" value="PD40"/>
    <property type="match status" value="1"/>
</dbReference>
<sequence>MEPRMIKFITRCWLILFLWGAHTAHAQYVYDYRHTADIYYNAKDYYSAAQYYSKALGTFKIKPENVLPYAVSGAGKEKSKKIKDYETVVYRLAESYRHYNDFGNAETYYGQAATFNNPAFPLARFWYGICLRANGKYEEALEQLKQFRQDYTNADEIANRAALEIASCEFALSEAKRAPRYSIAKVDGSVNGGGANYAPVALNSNTLLFTSSRPETNLDDKKKENPYVNDLYIAQGRGVAFDSSQKLSIPSAKGVDQGAAALSPDGNTLYLTRWTRNGVDKHTDIYTSTRQGSGWSEPKKLGPNVNAEGFNSMQPFVTADNKYLFFVSDRPGGMGKHDIWVSQLQNGTPGAPRNLGTGINSREEDQAPYYDSKNGILIYSTNGRVGLGGLDFFMSKGNGSDWSTPENMGAPLNSSKDDIYYSPVDNANPLRGGYISSDRQSVCCLELFSVKKNAKIAGGQILDCDGNLPLTGATVTLLDTIRQKVLQQITVDETGHYSFDVEMQQNYKIMAEKENYFSKAIYFNTDELTHTDSLMNPTICLKRYEIGKPVILKDIYYDFNKATLRPQSLIVLDTVVAIMQDNPNIIIEMGSHTDSKGTDAYNIKLSQARAQSCVDYLASKGIPVSRMVAKGYGESRPIAPNTMPNGKDNPDGRQLNRRTEFKVLRIQPQLD</sequence>
<dbReference type="InterPro" id="IPR006664">
    <property type="entry name" value="OMP_bac"/>
</dbReference>
<dbReference type="Gene3D" id="1.25.40.10">
    <property type="entry name" value="Tetratricopeptide repeat domain"/>
    <property type="match status" value="1"/>
</dbReference>
<dbReference type="Gene3D" id="2.60.40.1120">
    <property type="entry name" value="Carboxypeptidase-like, regulatory domain"/>
    <property type="match status" value="1"/>
</dbReference>
<evidence type="ECO:0000256" key="3">
    <source>
        <dbReference type="ARBA" id="ARBA00023237"/>
    </source>
</evidence>
<dbReference type="InterPro" id="IPR008969">
    <property type="entry name" value="CarboxyPept-like_regulatory"/>
</dbReference>
<keyword evidence="3" id="KW-0998">Cell outer membrane</keyword>
<keyword evidence="10" id="KW-1185">Reference proteome</keyword>
<dbReference type="Gene3D" id="2.120.10.30">
    <property type="entry name" value="TolB, C-terminal domain"/>
    <property type="match status" value="1"/>
</dbReference>
<feature type="signal peptide" evidence="7">
    <location>
        <begin position="1"/>
        <end position="26"/>
    </location>
</feature>
<evidence type="ECO:0000313" key="9">
    <source>
        <dbReference type="EMBL" id="TWI91528.1"/>
    </source>
</evidence>
<name>A0A562TE22_CHIJA</name>
<dbReference type="PROSITE" id="PS51123">
    <property type="entry name" value="OMPA_2"/>
    <property type="match status" value="1"/>
</dbReference>
<evidence type="ECO:0000256" key="4">
    <source>
        <dbReference type="PROSITE-ProRule" id="PRU00473"/>
    </source>
</evidence>
<dbReference type="SUPFAM" id="SSF103088">
    <property type="entry name" value="OmpA-like"/>
    <property type="match status" value="1"/>
</dbReference>
<dbReference type="Pfam" id="PF00691">
    <property type="entry name" value="OmpA"/>
    <property type="match status" value="1"/>
</dbReference>
<dbReference type="SUPFAM" id="SSF48452">
    <property type="entry name" value="TPR-like"/>
    <property type="match status" value="1"/>
</dbReference>
<evidence type="ECO:0000256" key="6">
    <source>
        <dbReference type="SAM" id="MobiDB-lite"/>
    </source>
</evidence>
<dbReference type="InterPro" id="IPR050330">
    <property type="entry name" value="Bact_OuterMem_StrucFunc"/>
</dbReference>
<keyword evidence="5" id="KW-0175">Coiled coil</keyword>
<feature type="region of interest" description="Disordered" evidence="6">
    <location>
        <begin position="635"/>
        <end position="658"/>
    </location>
</feature>
<dbReference type="InterPro" id="IPR011990">
    <property type="entry name" value="TPR-like_helical_dom_sf"/>
</dbReference>
<comment type="caution">
    <text evidence="9">The sequence shown here is derived from an EMBL/GenBank/DDBJ whole genome shotgun (WGS) entry which is preliminary data.</text>
</comment>
<dbReference type="AlphaFoldDB" id="A0A562TE22"/>
<evidence type="ECO:0000256" key="1">
    <source>
        <dbReference type="ARBA" id="ARBA00004442"/>
    </source>
</evidence>
<dbReference type="InterPro" id="IPR011042">
    <property type="entry name" value="6-blade_b-propeller_TolB-like"/>
</dbReference>
<reference evidence="9 10" key="1">
    <citation type="journal article" date="2013" name="Stand. Genomic Sci.">
        <title>Genomic Encyclopedia of Type Strains, Phase I: The one thousand microbial genomes (KMG-I) project.</title>
        <authorList>
            <person name="Kyrpides N.C."/>
            <person name="Woyke T."/>
            <person name="Eisen J.A."/>
            <person name="Garrity G."/>
            <person name="Lilburn T.G."/>
            <person name="Beck B.J."/>
            <person name="Whitman W.B."/>
            <person name="Hugenholtz P."/>
            <person name="Klenk H.P."/>
        </authorList>
    </citation>
    <scope>NUCLEOTIDE SEQUENCE [LARGE SCALE GENOMIC DNA]</scope>
    <source>
        <strain evidence="9 10">DSM 13484</strain>
    </source>
</reference>
<evidence type="ECO:0000313" key="10">
    <source>
        <dbReference type="Proteomes" id="UP000316778"/>
    </source>
</evidence>
<dbReference type="Gene3D" id="3.30.1330.60">
    <property type="entry name" value="OmpA-like domain"/>
    <property type="match status" value="1"/>
</dbReference>
<dbReference type="PANTHER" id="PTHR30329:SF21">
    <property type="entry name" value="LIPOPROTEIN YIAD-RELATED"/>
    <property type="match status" value="1"/>
</dbReference>
<organism evidence="9 10">
    <name type="scientific">Chitinophaga japonensis</name>
    <name type="common">Flexibacter japonensis</name>
    <dbReference type="NCBI Taxonomy" id="104662"/>
    <lineage>
        <taxon>Bacteria</taxon>
        <taxon>Pseudomonadati</taxon>
        <taxon>Bacteroidota</taxon>
        <taxon>Chitinophagia</taxon>
        <taxon>Chitinophagales</taxon>
        <taxon>Chitinophagaceae</taxon>
        <taxon>Chitinophaga</taxon>
    </lineage>
</organism>
<dbReference type="InterPro" id="IPR011659">
    <property type="entry name" value="WD40"/>
</dbReference>
<dbReference type="SUPFAM" id="SSF49464">
    <property type="entry name" value="Carboxypeptidase regulatory domain-like"/>
    <property type="match status" value="1"/>
</dbReference>
<evidence type="ECO:0000256" key="7">
    <source>
        <dbReference type="SAM" id="SignalP"/>
    </source>
</evidence>
<dbReference type="PRINTS" id="PR01021">
    <property type="entry name" value="OMPADOMAIN"/>
</dbReference>
<protein>
    <submittedName>
        <fullName evidence="9">WD40 repeat protein</fullName>
    </submittedName>
</protein>
<evidence type="ECO:0000256" key="2">
    <source>
        <dbReference type="ARBA" id="ARBA00023136"/>
    </source>
</evidence>
<keyword evidence="7" id="KW-0732">Signal</keyword>
<accession>A0A562TE22</accession>
<dbReference type="GO" id="GO:0009279">
    <property type="term" value="C:cell outer membrane"/>
    <property type="evidence" value="ECO:0007669"/>
    <property type="project" value="UniProtKB-SubCell"/>
</dbReference>
<feature type="domain" description="OmpA-like" evidence="8">
    <location>
        <begin position="544"/>
        <end position="667"/>
    </location>
</feature>
<keyword evidence="2 4" id="KW-0472">Membrane</keyword>
<gene>
    <name evidence="9" type="ORF">LX66_0897</name>
</gene>
<dbReference type="PANTHER" id="PTHR30329">
    <property type="entry name" value="STATOR ELEMENT OF FLAGELLAR MOTOR COMPLEX"/>
    <property type="match status" value="1"/>
</dbReference>
<dbReference type="InterPro" id="IPR006665">
    <property type="entry name" value="OmpA-like"/>
</dbReference>
<feature type="coiled-coil region" evidence="5">
    <location>
        <begin position="130"/>
        <end position="157"/>
    </location>
</feature>
<feature type="chain" id="PRO_5021948976" evidence="7">
    <location>
        <begin position="27"/>
        <end position="671"/>
    </location>
</feature>
<dbReference type="SUPFAM" id="SSF82171">
    <property type="entry name" value="DPP6 N-terminal domain-like"/>
    <property type="match status" value="1"/>
</dbReference>
<evidence type="ECO:0000259" key="8">
    <source>
        <dbReference type="PROSITE" id="PS51123"/>
    </source>
</evidence>
<proteinExistence type="predicted"/>
<dbReference type="InterPro" id="IPR036737">
    <property type="entry name" value="OmpA-like_sf"/>
</dbReference>